<sequence length="331" mass="35968">MGGHGPAEYTVRSDEDTPVAEAFGQWEAALSAGYVPLSVRPAGSPDFRGSIVSGDLGALHLSTVSSVAQRVRRARAELDRTSGEYLLAGIYTRGTSRLNQDGRTAIVRPGEMVLCDTTRPFAWDVEDEFSQVVVRVPLDRLRAEPGIEDLCLPTAVTIAQGSAAAVVARFFLELARIHRTAPEEARVLAADGVKLLASAVQLASGQRPVEAVAHAVTREQVLTFMRRHCTDPDLTVDDIARGCLLSRRSLYRLFGESGEGLGAILRHMRLEHARQLLLRDRDQSATAVAAASGFASERHFFRAFRLETGMTPGEFRLLGGPSEPVRRVGVR</sequence>
<dbReference type="PANTHER" id="PTHR46796:SF6">
    <property type="entry name" value="ARAC SUBFAMILY"/>
    <property type="match status" value="1"/>
</dbReference>
<evidence type="ECO:0000313" key="6">
    <source>
        <dbReference type="Proteomes" id="UP001601444"/>
    </source>
</evidence>
<dbReference type="Pfam" id="PF12833">
    <property type="entry name" value="HTH_18"/>
    <property type="match status" value="1"/>
</dbReference>
<dbReference type="PROSITE" id="PS01124">
    <property type="entry name" value="HTH_ARAC_FAMILY_2"/>
    <property type="match status" value="1"/>
</dbReference>
<dbReference type="RefSeq" id="WP_387699433.1">
    <property type="nucleotide sequence ID" value="NZ_JBIAMX010000003.1"/>
</dbReference>
<dbReference type="InterPro" id="IPR035418">
    <property type="entry name" value="AraC-bd_2"/>
</dbReference>
<protein>
    <submittedName>
        <fullName evidence="5">Helix-turn-helix domain-containing protein</fullName>
    </submittedName>
</protein>
<dbReference type="EMBL" id="JBIAMX010000003">
    <property type="protein sequence ID" value="MFF0542593.1"/>
    <property type="molecule type" value="Genomic_DNA"/>
</dbReference>
<organism evidence="5 6">
    <name type="scientific">Nocardia thailandica</name>
    <dbReference type="NCBI Taxonomy" id="257275"/>
    <lineage>
        <taxon>Bacteria</taxon>
        <taxon>Bacillati</taxon>
        <taxon>Actinomycetota</taxon>
        <taxon>Actinomycetes</taxon>
        <taxon>Mycobacteriales</taxon>
        <taxon>Nocardiaceae</taxon>
        <taxon>Nocardia</taxon>
    </lineage>
</organism>
<dbReference type="InterPro" id="IPR018060">
    <property type="entry name" value="HTH_AraC"/>
</dbReference>
<evidence type="ECO:0000256" key="1">
    <source>
        <dbReference type="ARBA" id="ARBA00023015"/>
    </source>
</evidence>
<keyword evidence="2" id="KW-0238">DNA-binding</keyword>
<evidence type="ECO:0000256" key="2">
    <source>
        <dbReference type="ARBA" id="ARBA00023125"/>
    </source>
</evidence>
<keyword evidence="1" id="KW-0805">Transcription regulation</keyword>
<evidence type="ECO:0000259" key="4">
    <source>
        <dbReference type="PROSITE" id="PS01124"/>
    </source>
</evidence>
<evidence type="ECO:0000313" key="5">
    <source>
        <dbReference type="EMBL" id="MFF0542593.1"/>
    </source>
</evidence>
<name>A0ABW6PK01_9NOCA</name>
<dbReference type="Gene3D" id="1.10.10.60">
    <property type="entry name" value="Homeodomain-like"/>
    <property type="match status" value="1"/>
</dbReference>
<dbReference type="SMART" id="SM00342">
    <property type="entry name" value="HTH_ARAC"/>
    <property type="match status" value="1"/>
</dbReference>
<dbReference type="Pfam" id="PF14525">
    <property type="entry name" value="AraC_binding_2"/>
    <property type="match status" value="1"/>
</dbReference>
<keyword evidence="3" id="KW-0804">Transcription</keyword>
<accession>A0ABW6PK01</accession>
<dbReference type="InterPro" id="IPR050204">
    <property type="entry name" value="AraC_XylS_family_regulators"/>
</dbReference>
<reference evidence="5 6" key="1">
    <citation type="submission" date="2024-10" db="EMBL/GenBank/DDBJ databases">
        <title>The Natural Products Discovery Center: Release of the First 8490 Sequenced Strains for Exploring Actinobacteria Biosynthetic Diversity.</title>
        <authorList>
            <person name="Kalkreuter E."/>
            <person name="Kautsar S.A."/>
            <person name="Yang D."/>
            <person name="Bader C.D."/>
            <person name="Teijaro C.N."/>
            <person name="Fluegel L."/>
            <person name="Davis C.M."/>
            <person name="Simpson J.R."/>
            <person name="Lauterbach L."/>
            <person name="Steele A.D."/>
            <person name="Gui C."/>
            <person name="Meng S."/>
            <person name="Li G."/>
            <person name="Viehrig K."/>
            <person name="Ye F."/>
            <person name="Su P."/>
            <person name="Kiefer A.F."/>
            <person name="Nichols A."/>
            <person name="Cepeda A.J."/>
            <person name="Yan W."/>
            <person name="Fan B."/>
            <person name="Jiang Y."/>
            <person name="Adhikari A."/>
            <person name="Zheng C.-J."/>
            <person name="Schuster L."/>
            <person name="Cowan T.M."/>
            <person name="Smanski M.J."/>
            <person name="Chevrette M.G."/>
            <person name="De Carvalho L.P.S."/>
            <person name="Shen B."/>
        </authorList>
    </citation>
    <scope>NUCLEOTIDE SEQUENCE [LARGE SCALE GENOMIC DNA]</scope>
    <source>
        <strain evidence="5 6">NPDC004045</strain>
    </source>
</reference>
<evidence type="ECO:0000256" key="3">
    <source>
        <dbReference type="ARBA" id="ARBA00023163"/>
    </source>
</evidence>
<keyword evidence="6" id="KW-1185">Reference proteome</keyword>
<proteinExistence type="predicted"/>
<dbReference type="SUPFAM" id="SSF46689">
    <property type="entry name" value="Homeodomain-like"/>
    <property type="match status" value="1"/>
</dbReference>
<feature type="domain" description="HTH araC/xylS-type" evidence="4">
    <location>
        <begin position="219"/>
        <end position="318"/>
    </location>
</feature>
<comment type="caution">
    <text evidence="5">The sequence shown here is derived from an EMBL/GenBank/DDBJ whole genome shotgun (WGS) entry which is preliminary data.</text>
</comment>
<dbReference type="InterPro" id="IPR009057">
    <property type="entry name" value="Homeodomain-like_sf"/>
</dbReference>
<dbReference type="PANTHER" id="PTHR46796">
    <property type="entry name" value="HTH-TYPE TRANSCRIPTIONAL ACTIVATOR RHAS-RELATED"/>
    <property type="match status" value="1"/>
</dbReference>
<gene>
    <name evidence="5" type="ORF">ACFYTF_07125</name>
</gene>
<dbReference type="Proteomes" id="UP001601444">
    <property type="component" value="Unassembled WGS sequence"/>
</dbReference>